<comment type="catalytic activity">
    <reaction evidence="11 12">
        <text>a UDP-3-O-[(3R)-3-hydroxyacyl]-N-acetyl-alpha-D-glucosamine + H2O = a UDP-3-O-[(3R)-3-hydroxyacyl]-alpha-D-glucosamine + acetate</text>
        <dbReference type="Rhea" id="RHEA:67816"/>
        <dbReference type="ChEBI" id="CHEBI:15377"/>
        <dbReference type="ChEBI" id="CHEBI:30089"/>
        <dbReference type="ChEBI" id="CHEBI:137740"/>
        <dbReference type="ChEBI" id="CHEBI:173225"/>
        <dbReference type="EC" id="3.5.1.108"/>
    </reaction>
</comment>
<dbReference type="InterPro" id="IPR020568">
    <property type="entry name" value="Ribosomal_Su5_D2-typ_SF"/>
</dbReference>
<sequence length="303" mass="34132">MIKQRTIKSSVTTTGIGLHKGEKVTLTLRPAADNTGIVFMRTDLSPVAEFIASPELVGDTQMCTCLINDQNQRLSTTEHLMAAIASLSIDNLIVEVDSSEIPIMDGSSLPFIFLLQEAEVVEQTALRRYIKITKPVRVEIGDKWAELRPYNGFKIDFKIEFDHPIISKSAQRISVDITAESFLKEISRARTFGFMRDIEYLRNNNLALGGNMDNAIVLDEYRVLNPDGLRYEDEFVKHKILDAVGDLYMAGKPLLAEFVAFKSGHDLNNKVLVELMNNKDCWEYVTFENETPELVIDSLPQLA</sequence>
<dbReference type="Gene3D" id="3.30.230.20">
    <property type="entry name" value="lpxc deacetylase, domain 1"/>
    <property type="match status" value="1"/>
</dbReference>
<keyword evidence="7 12" id="KW-0479">Metal-binding</keyword>
<evidence type="ECO:0000256" key="9">
    <source>
        <dbReference type="ARBA" id="ARBA00022833"/>
    </source>
</evidence>
<evidence type="ECO:0000256" key="3">
    <source>
        <dbReference type="ARBA" id="ARBA00005002"/>
    </source>
</evidence>
<name>A0A2S7UU14_9GAMM</name>
<dbReference type="AlphaFoldDB" id="A0A2S7UU14"/>
<keyword evidence="5 12" id="KW-0444">Lipid biosynthesis</keyword>
<evidence type="ECO:0000256" key="4">
    <source>
        <dbReference type="ARBA" id="ARBA00012745"/>
    </source>
</evidence>
<dbReference type="EMBL" id="MSCH01000003">
    <property type="protein sequence ID" value="PQJ53474.1"/>
    <property type="molecule type" value="Genomic_DNA"/>
</dbReference>
<comment type="similarity">
    <text evidence="12">Belongs to the LpxC family.</text>
</comment>
<evidence type="ECO:0000256" key="5">
    <source>
        <dbReference type="ARBA" id="ARBA00022516"/>
    </source>
</evidence>
<organism evidence="13 14">
    <name type="scientific">Psychrosphaera saromensis</name>
    <dbReference type="NCBI Taxonomy" id="716813"/>
    <lineage>
        <taxon>Bacteria</taxon>
        <taxon>Pseudomonadati</taxon>
        <taxon>Pseudomonadota</taxon>
        <taxon>Gammaproteobacteria</taxon>
        <taxon>Alteromonadales</taxon>
        <taxon>Pseudoalteromonadaceae</taxon>
        <taxon>Psychrosphaera</taxon>
    </lineage>
</organism>
<evidence type="ECO:0000313" key="14">
    <source>
        <dbReference type="Proteomes" id="UP000239007"/>
    </source>
</evidence>
<dbReference type="GO" id="GO:0009245">
    <property type="term" value="P:lipid A biosynthetic process"/>
    <property type="evidence" value="ECO:0007669"/>
    <property type="project" value="UniProtKB-UniRule"/>
</dbReference>
<keyword evidence="9 12" id="KW-0862">Zinc</keyword>
<evidence type="ECO:0000256" key="10">
    <source>
        <dbReference type="ARBA" id="ARBA00023098"/>
    </source>
</evidence>
<keyword evidence="8 12" id="KW-0378">Hydrolase</keyword>
<dbReference type="OrthoDB" id="9802746at2"/>
<dbReference type="InterPro" id="IPR011334">
    <property type="entry name" value="UDP-acyl_GlcNac_deAcase_C"/>
</dbReference>
<dbReference type="GO" id="GO:0046872">
    <property type="term" value="F:metal ion binding"/>
    <property type="evidence" value="ECO:0007669"/>
    <property type="project" value="UniProtKB-KW"/>
</dbReference>
<gene>
    <name evidence="12" type="primary">lpxC</name>
    <name evidence="13" type="ORF">BTO11_07210</name>
</gene>
<dbReference type="Gene3D" id="3.30.1700.10">
    <property type="entry name" value="lpxc deacetylase, domain 2"/>
    <property type="match status" value="1"/>
</dbReference>
<dbReference type="GO" id="GO:0103117">
    <property type="term" value="F:UDP-3-O-acyl-N-acetylglucosamine deacetylase activity"/>
    <property type="evidence" value="ECO:0007669"/>
    <property type="project" value="UniProtKB-UniRule"/>
</dbReference>
<dbReference type="GO" id="GO:0016020">
    <property type="term" value="C:membrane"/>
    <property type="evidence" value="ECO:0007669"/>
    <property type="project" value="GOC"/>
</dbReference>
<feature type="binding site" evidence="12">
    <location>
        <position position="242"/>
    </location>
    <ligand>
        <name>Zn(2+)</name>
        <dbReference type="ChEBI" id="CHEBI:29105"/>
    </ligand>
</feature>
<evidence type="ECO:0000256" key="6">
    <source>
        <dbReference type="ARBA" id="ARBA00022556"/>
    </source>
</evidence>
<evidence type="ECO:0000256" key="1">
    <source>
        <dbReference type="ARBA" id="ARBA00001947"/>
    </source>
</evidence>
<dbReference type="PANTHER" id="PTHR33694:SF1">
    <property type="entry name" value="UDP-3-O-ACYL-N-ACETYLGLUCOSAMINE DEACETYLASE 1, MITOCHONDRIAL-RELATED"/>
    <property type="match status" value="1"/>
</dbReference>
<evidence type="ECO:0000313" key="13">
    <source>
        <dbReference type="EMBL" id="PQJ53474.1"/>
    </source>
</evidence>
<reference evidence="13 14" key="1">
    <citation type="submission" date="2016-12" db="EMBL/GenBank/DDBJ databases">
        <title>Diversity of luminous bacteria.</title>
        <authorList>
            <person name="Yoshizawa S."/>
            <person name="Kogure K."/>
        </authorList>
    </citation>
    <scope>NUCLEOTIDE SEQUENCE [LARGE SCALE GENOMIC DNA]</scope>
    <source>
        <strain evidence="13 14">SA4-48</strain>
    </source>
</reference>
<comment type="cofactor">
    <cofactor evidence="1 12">
        <name>Zn(2+)</name>
        <dbReference type="ChEBI" id="CHEBI:29105"/>
    </cofactor>
</comment>
<dbReference type="SUPFAM" id="SSF54211">
    <property type="entry name" value="Ribosomal protein S5 domain 2-like"/>
    <property type="match status" value="2"/>
</dbReference>
<dbReference type="NCBIfam" id="TIGR00325">
    <property type="entry name" value="lpxC"/>
    <property type="match status" value="1"/>
</dbReference>
<accession>A0A2S7UU14</accession>
<comment type="pathway">
    <text evidence="3 12">Glycolipid biosynthesis; lipid IV(A) biosynthesis; lipid IV(A) from (3R)-3-hydroxytetradecanoyl-[acyl-carrier-protein] and UDP-N-acetyl-alpha-D-glucosamine: step 2/6.</text>
</comment>
<dbReference type="EC" id="3.5.1.108" evidence="4 12"/>
<keyword evidence="6 12" id="KW-0441">Lipid A biosynthesis</keyword>
<evidence type="ECO:0000256" key="11">
    <source>
        <dbReference type="ARBA" id="ARBA00024535"/>
    </source>
</evidence>
<comment type="function">
    <text evidence="2 12">Catalyzes the hydrolysis of UDP-3-O-myristoyl-N-acetylglucosamine to form UDP-3-O-myristoylglucosamine and acetate, the committed step in lipid A biosynthesis.</text>
</comment>
<dbReference type="UniPathway" id="UPA00359">
    <property type="reaction ID" value="UER00478"/>
</dbReference>
<proteinExistence type="inferred from homology"/>
<feature type="binding site" evidence="12">
    <location>
        <position position="238"/>
    </location>
    <ligand>
        <name>Zn(2+)</name>
        <dbReference type="ChEBI" id="CHEBI:29105"/>
    </ligand>
</feature>
<evidence type="ECO:0000256" key="7">
    <source>
        <dbReference type="ARBA" id="ARBA00022723"/>
    </source>
</evidence>
<dbReference type="Pfam" id="PF03331">
    <property type="entry name" value="LpxC"/>
    <property type="match status" value="1"/>
</dbReference>
<comment type="caution">
    <text evidence="13">The sequence shown here is derived from an EMBL/GenBank/DDBJ whole genome shotgun (WGS) entry which is preliminary data.</text>
</comment>
<dbReference type="InterPro" id="IPR015870">
    <property type="entry name" value="UDP-acyl_N-AcGlcN_deAcase_N"/>
</dbReference>
<dbReference type="Proteomes" id="UP000239007">
    <property type="component" value="Unassembled WGS sequence"/>
</dbReference>
<evidence type="ECO:0000256" key="8">
    <source>
        <dbReference type="ARBA" id="ARBA00022801"/>
    </source>
</evidence>
<dbReference type="RefSeq" id="WP_105051961.1">
    <property type="nucleotide sequence ID" value="NZ_BMYG01000003.1"/>
</dbReference>
<feature type="active site" description="Proton donor" evidence="12">
    <location>
        <position position="265"/>
    </location>
</feature>
<evidence type="ECO:0000256" key="2">
    <source>
        <dbReference type="ARBA" id="ARBA00002923"/>
    </source>
</evidence>
<dbReference type="InterPro" id="IPR004463">
    <property type="entry name" value="UDP-acyl_GlcNac_deAcase"/>
</dbReference>
<keyword evidence="10 12" id="KW-0443">Lipid metabolism</keyword>
<keyword evidence="14" id="KW-1185">Reference proteome</keyword>
<evidence type="ECO:0000256" key="12">
    <source>
        <dbReference type="HAMAP-Rule" id="MF_00388"/>
    </source>
</evidence>
<protein>
    <recommendedName>
        <fullName evidence="4 12">UDP-3-O-acyl-N-acetylglucosamine deacetylase</fullName>
        <shortName evidence="12">UDP-3-O-acyl-GlcNAc deacetylase</shortName>
        <ecNumber evidence="4 12">3.5.1.108</ecNumber>
    </recommendedName>
    <alternativeName>
        <fullName evidence="12">UDP-3-O-[R-3-hydroxymyristoyl]-N-acetylglucosamine deacetylase</fullName>
    </alternativeName>
</protein>
<dbReference type="HAMAP" id="MF_00388">
    <property type="entry name" value="LpxC"/>
    <property type="match status" value="1"/>
</dbReference>
<dbReference type="PANTHER" id="PTHR33694">
    <property type="entry name" value="UDP-3-O-ACYL-N-ACETYLGLUCOSAMINE DEACETYLASE 1, MITOCHONDRIAL-RELATED"/>
    <property type="match status" value="1"/>
</dbReference>
<feature type="binding site" evidence="12">
    <location>
        <position position="79"/>
    </location>
    <ligand>
        <name>Zn(2+)</name>
        <dbReference type="ChEBI" id="CHEBI:29105"/>
    </ligand>
</feature>